<dbReference type="InterPro" id="IPR052434">
    <property type="entry name" value="Tectonic-like_complex_comp"/>
</dbReference>
<comment type="caution">
    <text evidence="2">The sequence shown here is derived from an EMBL/GenBank/DDBJ whole genome shotgun (WGS) entry which is preliminary data.</text>
</comment>
<accession>A0A699YX70</accession>
<dbReference type="GO" id="GO:1905515">
    <property type="term" value="P:non-motile cilium assembly"/>
    <property type="evidence" value="ECO:0007669"/>
    <property type="project" value="TreeGrafter"/>
</dbReference>
<dbReference type="PANTHER" id="PTHR20837">
    <property type="entry name" value="CENTROSOMAL PROTEIN-RELATED"/>
    <property type="match status" value="1"/>
</dbReference>
<dbReference type="GO" id="GO:0035869">
    <property type="term" value="C:ciliary transition zone"/>
    <property type="evidence" value="ECO:0007669"/>
    <property type="project" value="TreeGrafter"/>
</dbReference>
<organism evidence="2 3">
    <name type="scientific">Haematococcus lacustris</name>
    <name type="common">Green alga</name>
    <name type="synonym">Haematococcus pluvialis</name>
    <dbReference type="NCBI Taxonomy" id="44745"/>
    <lineage>
        <taxon>Eukaryota</taxon>
        <taxon>Viridiplantae</taxon>
        <taxon>Chlorophyta</taxon>
        <taxon>core chlorophytes</taxon>
        <taxon>Chlorophyceae</taxon>
        <taxon>CS clade</taxon>
        <taxon>Chlamydomonadales</taxon>
        <taxon>Haematococcaceae</taxon>
        <taxon>Haematococcus</taxon>
    </lineage>
</organism>
<dbReference type="PANTHER" id="PTHR20837:SF0">
    <property type="entry name" value="COILED-COIL AND C2 DOMAIN-CONTAINING PROTEIN 2A"/>
    <property type="match status" value="1"/>
</dbReference>
<reference evidence="2 3" key="1">
    <citation type="submission" date="2020-02" db="EMBL/GenBank/DDBJ databases">
        <title>Draft genome sequence of Haematococcus lacustris strain NIES-144.</title>
        <authorList>
            <person name="Morimoto D."/>
            <person name="Nakagawa S."/>
            <person name="Yoshida T."/>
            <person name="Sawayama S."/>
        </authorList>
    </citation>
    <scope>NUCLEOTIDE SEQUENCE [LARGE SCALE GENOMIC DNA]</scope>
    <source>
        <strain evidence="2 3">NIES-144</strain>
    </source>
</reference>
<proteinExistence type="predicted"/>
<feature type="region of interest" description="Disordered" evidence="1">
    <location>
        <begin position="1"/>
        <end position="79"/>
    </location>
</feature>
<gene>
    <name evidence="2" type="ORF">HaLaN_09777</name>
</gene>
<keyword evidence="3" id="KW-1185">Reference proteome</keyword>
<name>A0A699YX70_HAELA</name>
<feature type="compositionally biased region" description="Polar residues" evidence="1">
    <location>
        <begin position="1"/>
        <end position="20"/>
    </location>
</feature>
<dbReference type="GO" id="GO:1904491">
    <property type="term" value="P:protein localization to ciliary transition zone"/>
    <property type="evidence" value="ECO:0007669"/>
    <property type="project" value="TreeGrafter"/>
</dbReference>
<feature type="compositionally biased region" description="Low complexity" evidence="1">
    <location>
        <begin position="67"/>
        <end position="79"/>
    </location>
</feature>
<feature type="region of interest" description="Disordered" evidence="1">
    <location>
        <begin position="96"/>
        <end position="120"/>
    </location>
</feature>
<evidence type="ECO:0000256" key="1">
    <source>
        <dbReference type="SAM" id="MobiDB-lite"/>
    </source>
</evidence>
<feature type="compositionally biased region" description="Basic and acidic residues" evidence="1">
    <location>
        <begin position="382"/>
        <end position="400"/>
    </location>
</feature>
<dbReference type="Proteomes" id="UP000485058">
    <property type="component" value="Unassembled WGS sequence"/>
</dbReference>
<evidence type="ECO:0000313" key="2">
    <source>
        <dbReference type="EMBL" id="GFH13825.1"/>
    </source>
</evidence>
<feature type="compositionally biased region" description="Polar residues" evidence="1">
    <location>
        <begin position="56"/>
        <end position="66"/>
    </location>
</feature>
<sequence>MQLPQPWSSQSADPQTSQAQLEYDTQGLTVTASPQGQSSAPSYAPTVLYPPPAGTGPTSEQPNDTEAQQAAIAPSQAAHEQAPGLLGRLLFLLGRRGSPQAGGERMDAQQEDNEEPQSAIGLGDEDGLPSLSYMRTCALLVLQVQPPNVSLDQALAMQFDKTMLGMPRPTPQRQAMLDAQRHKGEDYGLYTERQALLGMQSLVKMEQRVIRAVRLDKGMLREMSKSMAESRTAAGRTHMHRTRQQQQAATQQLTIGVLGAPPASTPWQQAALQQSTVVAAPQLMQDPGQAWQALMYHQTGLTQLGAQEPSHPSHALLQAVQAALQQMSTTGTMPMLGLDGLPLTPEAASASVVGNQAALPAVATGQAVQLTDWLDDTGLLRYEPDPTKTEKERPARRYDQDRDATRTFVRRPVVEVSGAAAEAEHLYRLDIELSRLEFQVHPSMSREDVLAARLLAMFKEFKRRESVGLATFYANKLAALEESLLAARDHLFQLSEEAAAAEAMGPVAAAAVAAQGGAAGISAAAAQAAAKPQSDGLSPALRAALQHTSKVEKEVVETRQLKEEEEVFMRRCVDSMQGLYAAIVAERHSQGFCLTNLELSVQQQAPEEVQWSMGAGVPRDLLDAQLLVAEEAAIAGLPPAPYPFPPPPAMEDLPLTGFKPRRLEMMCASHKALVAELSNRLATMKGRPSADPPGAGRPGGLRSWVRRACHEGHEVAVTGVIMTLSHHQCCPDTLLCYAVQVGVVRLPRLVPILTVQPQQAQGPAPDAAAYVSLPPYTYTATASLATQQPWQQTGAELQMRPRALATKGSAVASKSRWVLG</sequence>
<protein>
    <submittedName>
        <fullName evidence="2">CC2D2AN-C2 domain-containing protein</fullName>
    </submittedName>
</protein>
<feature type="compositionally biased region" description="Polar residues" evidence="1">
    <location>
        <begin position="26"/>
        <end position="41"/>
    </location>
</feature>
<evidence type="ECO:0000313" key="3">
    <source>
        <dbReference type="Proteomes" id="UP000485058"/>
    </source>
</evidence>
<dbReference type="AlphaFoldDB" id="A0A699YX70"/>
<feature type="region of interest" description="Disordered" evidence="1">
    <location>
        <begin position="381"/>
        <end position="400"/>
    </location>
</feature>
<dbReference type="EMBL" id="BLLF01000656">
    <property type="protein sequence ID" value="GFH13825.1"/>
    <property type="molecule type" value="Genomic_DNA"/>
</dbReference>